<dbReference type="CDD" id="cd17326">
    <property type="entry name" value="MFS_MFSD8"/>
    <property type="match status" value="1"/>
</dbReference>
<evidence type="ECO:0000256" key="4">
    <source>
        <dbReference type="ARBA" id="ARBA00023136"/>
    </source>
</evidence>
<dbReference type="PROSITE" id="PS50850">
    <property type="entry name" value="MFS"/>
    <property type="match status" value="1"/>
</dbReference>
<evidence type="ECO:0000259" key="6">
    <source>
        <dbReference type="PROSITE" id="PS50850"/>
    </source>
</evidence>
<dbReference type="OMA" id="FYFSEDY"/>
<keyword evidence="3 5" id="KW-1133">Transmembrane helix</keyword>
<dbReference type="AlphaFoldDB" id="A0A8R1DGJ4"/>
<dbReference type="InterPro" id="IPR011701">
    <property type="entry name" value="MFS"/>
</dbReference>
<name>A0A8R1DGJ4_CAEJA</name>
<dbReference type="SUPFAM" id="SSF103473">
    <property type="entry name" value="MFS general substrate transporter"/>
    <property type="match status" value="1"/>
</dbReference>
<organism evidence="7 8">
    <name type="scientific">Caenorhabditis japonica</name>
    <dbReference type="NCBI Taxonomy" id="281687"/>
    <lineage>
        <taxon>Eukaryota</taxon>
        <taxon>Metazoa</taxon>
        <taxon>Ecdysozoa</taxon>
        <taxon>Nematoda</taxon>
        <taxon>Chromadorea</taxon>
        <taxon>Rhabditida</taxon>
        <taxon>Rhabditina</taxon>
        <taxon>Rhabditomorpha</taxon>
        <taxon>Rhabditoidea</taxon>
        <taxon>Rhabditidae</taxon>
        <taxon>Peloderinae</taxon>
        <taxon>Caenorhabditis</taxon>
    </lineage>
</organism>
<feature type="transmembrane region" description="Helical" evidence="5">
    <location>
        <begin position="257"/>
        <end position="284"/>
    </location>
</feature>
<evidence type="ECO:0000256" key="1">
    <source>
        <dbReference type="ARBA" id="ARBA00004141"/>
    </source>
</evidence>
<dbReference type="Pfam" id="PF07690">
    <property type="entry name" value="MFS_1"/>
    <property type="match status" value="1"/>
</dbReference>
<evidence type="ECO:0000256" key="2">
    <source>
        <dbReference type="ARBA" id="ARBA00022692"/>
    </source>
</evidence>
<evidence type="ECO:0000256" key="5">
    <source>
        <dbReference type="SAM" id="Phobius"/>
    </source>
</evidence>
<evidence type="ECO:0000313" key="8">
    <source>
        <dbReference type="Proteomes" id="UP000005237"/>
    </source>
</evidence>
<accession>A0A8R1DGJ4</accession>
<feature type="transmembrane region" description="Helical" evidence="5">
    <location>
        <begin position="373"/>
        <end position="392"/>
    </location>
</feature>
<dbReference type="EnsemblMetazoa" id="CJA01821.1">
    <property type="protein sequence ID" value="CJA01821.1"/>
    <property type="gene ID" value="WBGene00121025"/>
</dbReference>
<feature type="domain" description="Major facilitator superfamily (MFS) profile" evidence="6">
    <location>
        <begin position="33"/>
        <end position="465"/>
    </location>
</feature>
<dbReference type="PANTHER" id="PTHR23510:SF12">
    <property type="entry name" value="MAJOR FACILITATOR SUPERFAMILY (MFS) PROFILE DOMAIN-CONTAINING PROTEIN"/>
    <property type="match status" value="1"/>
</dbReference>
<evidence type="ECO:0000256" key="3">
    <source>
        <dbReference type="ARBA" id="ARBA00022989"/>
    </source>
</evidence>
<keyword evidence="2 5" id="KW-0812">Transmembrane</keyword>
<feature type="transmembrane region" description="Helical" evidence="5">
    <location>
        <begin position="132"/>
        <end position="152"/>
    </location>
</feature>
<feature type="transmembrane region" description="Helical" evidence="5">
    <location>
        <begin position="440"/>
        <end position="461"/>
    </location>
</feature>
<dbReference type="PANTHER" id="PTHR23510">
    <property type="entry name" value="INNER MEMBRANE TRANSPORT PROTEIN YAJR"/>
    <property type="match status" value="1"/>
</dbReference>
<protein>
    <submittedName>
        <fullName evidence="7">MFS domain-containing protein</fullName>
    </submittedName>
</protein>
<feature type="transmembrane region" description="Helical" evidence="5">
    <location>
        <begin position="101"/>
        <end position="120"/>
    </location>
</feature>
<feature type="transmembrane region" description="Helical" evidence="5">
    <location>
        <begin position="209"/>
        <end position="227"/>
    </location>
</feature>
<feature type="transmembrane region" description="Helical" evidence="5">
    <location>
        <begin position="413"/>
        <end position="434"/>
    </location>
</feature>
<dbReference type="GO" id="GO:0022857">
    <property type="term" value="F:transmembrane transporter activity"/>
    <property type="evidence" value="ECO:0007669"/>
    <property type="project" value="InterPro"/>
</dbReference>
<comment type="subcellular location">
    <subcellularLocation>
        <location evidence="1">Membrane</location>
        <topology evidence="1">Multi-pass membrane protein</topology>
    </subcellularLocation>
</comment>
<dbReference type="InterPro" id="IPR036259">
    <property type="entry name" value="MFS_trans_sf"/>
</dbReference>
<sequence length="485" mass="54196">MHPSHEFDTASLKSYTVSSSRINLDQKKTDWTSLWFANLILYFCGLQMSLYFTSMWPYLLKLDPTAQLPFFGIILASFSIGQAVGSPIFGTWTQKTETFKVPVATGLLFCCVGNILYGILPTLNWEVQWLMLVSRVLIGFGAGNLSALRAYVAATSTLDDRNTAVSLATGSQVTGMLTGPILQTAFAFIGDGTRLFNTFDLDAYTSPAFAIAIVLIIISVMIFFYFSEDYAGVIDEKKDNPDVIIPPFDRRAAIVSIYLWFVIQTIAVNIESLCSVFTIAMYNWTSHEAIVFGGYIETASCALSVSQYLIIGLTRVGKIDKRIQILFGCVVFSIYYLVLLPWPFYTESLQYNPNVTDGACTYEWCQYVPKIPFVAYILVYVLCFGIAFPYIGNSIGTLFSEVLGPRQQGTMQGIFAFFGSVGRCLAPLVTTFFFNSSGYVWVSIEMLTFLILGALSTIFYWKRMVPLKLIDRRESDVITNINVKV</sequence>
<dbReference type="InterPro" id="IPR020846">
    <property type="entry name" value="MFS_dom"/>
</dbReference>
<dbReference type="GO" id="GO:0005765">
    <property type="term" value="C:lysosomal membrane"/>
    <property type="evidence" value="ECO:0007669"/>
    <property type="project" value="TreeGrafter"/>
</dbReference>
<feature type="transmembrane region" description="Helical" evidence="5">
    <location>
        <begin position="34"/>
        <end position="56"/>
    </location>
</feature>
<dbReference type="Gene3D" id="1.20.1250.20">
    <property type="entry name" value="MFS general substrate transporter like domains"/>
    <property type="match status" value="1"/>
</dbReference>
<reference evidence="8" key="1">
    <citation type="submission" date="2010-08" db="EMBL/GenBank/DDBJ databases">
        <authorList>
            <consortium name="Caenorhabditis japonica Sequencing Consortium"/>
            <person name="Wilson R.K."/>
        </authorList>
    </citation>
    <scope>NUCLEOTIDE SEQUENCE [LARGE SCALE GENOMIC DNA]</scope>
    <source>
        <strain evidence="8">DF5081</strain>
    </source>
</reference>
<keyword evidence="8" id="KW-1185">Reference proteome</keyword>
<feature type="transmembrane region" description="Helical" evidence="5">
    <location>
        <begin position="323"/>
        <end position="345"/>
    </location>
</feature>
<feature type="transmembrane region" description="Helical" evidence="5">
    <location>
        <begin position="164"/>
        <end position="189"/>
    </location>
</feature>
<feature type="transmembrane region" description="Helical" evidence="5">
    <location>
        <begin position="68"/>
        <end position="89"/>
    </location>
</feature>
<dbReference type="Proteomes" id="UP000005237">
    <property type="component" value="Unassembled WGS sequence"/>
</dbReference>
<dbReference type="InterPro" id="IPR051068">
    <property type="entry name" value="MFS_Domain-Containing_Protein"/>
</dbReference>
<evidence type="ECO:0000313" key="7">
    <source>
        <dbReference type="EnsemblMetazoa" id="CJA01821.1"/>
    </source>
</evidence>
<feature type="transmembrane region" description="Helical" evidence="5">
    <location>
        <begin position="290"/>
        <end position="311"/>
    </location>
</feature>
<keyword evidence="4 5" id="KW-0472">Membrane</keyword>
<proteinExistence type="predicted"/>
<reference evidence="7" key="2">
    <citation type="submission" date="2022-06" db="UniProtKB">
        <authorList>
            <consortium name="EnsemblMetazoa"/>
        </authorList>
    </citation>
    <scope>IDENTIFICATION</scope>
    <source>
        <strain evidence="7">DF5081</strain>
    </source>
</reference>